<feature type="domain" description="Peptidase A1" evidence="3">
    <location>
        <begin position="1026"/>
        <end position="1362"/>
    </location>
</feature>
<reference evidence="4 5" key="1">
    <citation type="submission" date="2021-05" db="EMBL/GenBank/DDBJ databases">
        <title>Genome Assembly of Synthetic Allotetraploid Brassica napus Reveals Homoeologous Exchanges between Subgenomes.</title>
        <authorList>
            <person name="Davis J.T."/>
        </authorList>
    </citation>
    <scope>NUCLEOTIDE SEQUENCE [LARGE SCALE GENOMIC DNA]</scope>
    <source>
        <strain evidence="5">cv. Da-Ae</strain>
        <tissue evidence="4">Seedling</tissue>
    </source>
</reference>
<dbReference type="PANTHER" id="PTHR13683:SF813">
    <property type="entry name" value="PEPTIDASE A1 DOMAIN-CONTAINING PROTEIN"/>
    <property type="match status" value="1"/>
</dbReference>
<feature type="region of interest" description="Disordered" evidence="2">
    <location>
        <begin position="59"/>
        <end position="82"/>
    </location>
</feature>
<dbReference type="CDD" id="cd05472">
    <property type="entry name" value="cnd41_like"/>
    <property type="match status" value="2"/>
</dbReference>
<dbReference type="PANTHER" id="PTHR13683">
    <property type="entry name" value="ASPARTYL PROTEASES"/>
    <property type="match status" value="1"/>
</dbReference>
<dbReference type="Pfam" id="PF14543">
    <property type="entry name" value="TAXi_N"/>
    <property type="match status" value="3"/>
</dbReference>
<dbReference type="Proteomes" id="UP000824890">
    <property type="component" value="Unassembled WGS sequence"/>
</dbReference>
<dbReference type="InterPro" id="IPR001461">
    <property type="entry name" value="Aspartic_peptidase_A1"/>
</dbReference>
<gene>
    <name evidence="4" type="ORF">HID58_039392</name>
</gene>
<sequence length="1847" mass="200025">MEPMQSADIAFELHLGCTDAVQNRESGEISFHRIQVSSIIPSPSSSCVLSPRASNTKSSLHVVHSHGPCSSLSSEKARTSPDHDDILRLDQARVKSIHSKLSKKQTAQYRVRQSQSTDLRARDGFTIGSPNYIVTVGIGTPKHDFVSGLRHKQRSDVDSMPAINCSASNCVYGGARHGDKTLTSGLLAKEKFTINSDVFDSVNFGCGENNQGSFLAFYGAAGLLGLGRGEFSFPSQTAMTYNNIFSYCLPSSPEYTGHLTFGSGGLSNSFKYTPISTATERASFYGLDIVGISVAGKKLEIPVTVFSTAGAIIDSGTVITRLPPKAYAALRTAFKKKMSNYKTTLGSRLLDTCYDFTGQETVDIPKVSFSFKGGTVVELHSKGILFAYDVCLAFAKNSNVGNVAIFGNVQQKTLQVVYDGAGGRVGFAPNGSNTKEPLHVVDKHVVRSHFRRGKVTRLDLDNILRHDRARLDYIHSRLSNNFADRPRETESKDIPVKDVSKSKSELVGLKKRESGEVSFHRIQASSLFPSSSAPCVLSPKASNTKSSLHVVHRHGPCSSLSSKQARTSPDHDEILRLDQERVKSIHSKLSKKRTGRARVSQSLSTDLQARDGLTIGSANGRNRDAETRSVSGLRHRHYPQEKPIFNPSSSSSSYSNISCSSPVCDYLTSQGHYRNCSASNCVYVLALAAESTTKDFSAVPLGLSGLAETAMTYNNIFSYCLPSSPEYTGHLSISPSDPEDYITPSNTLSSRQPLPSMASMSYLRRRQVTRDPFNRAIVESDTMITRLPLKAYEALRTAFKEKMSSYKTTSGSRILDTCYDFTGQETVNIPKVSFSFKGGTVVELLTRKGGLTLQVVYDGAGGRGQVGVVLMELKREKVERFLFTEFKSALFFLHRHHLWVVLMELKREKVVSWGRTDGAQKRESGEVSFHRIQASSLFPSPSSSCVLSPRASNTKSSLHVVHRHGPCSSLSSKKADHDEILRLDQARVKSIHSKLSKKLTARDRVSQSQSTDLPARDGITFGYGNYVVTVGIGTPKHDLSLFFDTGSDITWTQCQPCAGKCYSQKEPIFNPSSSSSYSNVSCSSPVCDSLTSQGLVKQCSASNCIYLAGYGDKSFTQGFMAKEKFTLNSDVFDSLNFGCGQNNQGLFTGIAGLLGLGRGSFSFPSQTAKTYNNIFSYCLPSSPQYTGHLTFGSAGLSNSLLKYTPVSTVKDSSSLYGLDIVGISVDDKELKIPLTVFSTPGAIIDSGTVITRLPPKAYAALRTAFKEKMSNYTAAAGLPPLDTCYDFTGVESIDVPKVSFSFKGGTVVELEPIGVLFVADRSQVCLAFIANDKDDDVAILGNVQQKTLQVVYDGPGGRVGFAPNGYSAERKRSQRRNFGCTDGAQREKSGEASFHRIHASSFLPSSSSSCVLSPRASNTKSSLQVVHRHGPCSSLSSEKARTSPNHDDILRLDQIHVKSIHSKLSKKLTPQYRVSQSQSTDLEARDGSTLGSGNYIVTVGIGTPKHDLSLVFDTGSDLTWTQCEPCGKNGTSCYPQEEPIFNPSSSTSYSNVSCSSPVCDSLTSQGYYRNCSASNCIYGVGYGDSSFTVGFLAKENFTLNSDVFDNINFGCGENNQGLFNGIAGLLGLGRGTFSFPSQTSMTYNNIFSYCLPSSADYTGHLTFGSSGGLSNSVKYTPISLARDSASFYGLDIVGITVAGKELEIPLTVFSTPGAIIDSGTVITRLPPKAYAALRTAFKENMSNYTSTMGRSIFDTCYNFTGLETVEIPKVSFSFKGGTDVEVDSKGILYVCLAFAGNGNDDDVAIFGNVQQKTIQVVYDGAGGRVGFAPDGCIALWLVNQVCKFGKL</sequence>
<dbReference type="Gene3D" id="2.40.70.10">
    <property type="entry name" value="Acid Proteases"/>
    <property type="match status" value="7"/>
</dbReference>
<dbReference type="InterPro" id="IPR021109">
    <property type="entry name" value="Peptidase_aspartic_dom_sf"/>
</dbReference>
<evidence type="ECO:0000259" key="3">
    <source>
        <dbReference type="PROSITE" id="PS51767"/>
    </source>
</evidence>
<evidence type="ECO:0000313" key="4">
    <source>
        <dbReference type="EMBL" id="KAH0907565.1"/>
    </source>
</evidence>
<protein>
    <recommendedName>
        <fullName evidence="3">Peptidase A1 domain-containing protein</fullName>
    </recommendedName>
</protein>
<dbReference type="PRINTS" id="PR00792">
    <property type="entry name" value="PEPSIN"/>
</dbReference>
<evidence type="ECO:0000256" key="2">
    <source>
        <dbReference type="SAM" id="MobiDB-lite"/>
    </source>
</evidence>
<dbReference type="EMBL" id="JAGKQM010000010">
    <property type="protein sequence ID" value="KAH0907565.1"/>
    <property type="molecule type" value="Genomic_DNA"/>
</dbReference>
<evidence type="ECO:0000313" key="5">
    <source>
        <dbReference type="Proteomes" id="UP000824890"/>
    </source>
</evidence>
<dbReference type="PROSITE" id="PS51767">
    <property type="entry name" value="PEPTIDASE_A1"/>
    <property type="match status" value="3"/>
</dbReference>
<name>A0ABQ8BRY7_BRANA</name>
<feature type="region of interest" description="Disordered" evidence="2">
    <location>
        <begin position="586"/>
        <end position="605"/>
    </location>
</feature>
<dbReference type="InterPro" id="IPR033121">
    <property type="entry name" value="PEPTIDASE_A1"/>
</dbReference>
<dbReference type="InterPro" id="IPR032799">
    <property type="entry name" value="TAXi_C"/>
</dbReference>
<organism evidence="4 5">
    <name type="scientific">Brassica napus</name>
    <name type="common">Rape</name>
    <dbReference type="NCBI Taxonomy" id="3708"/>
    <lineage>
        <taxon>Eukaryota</taxon>
        <taxon>Viridiplantae</taxon>
        <taxon>Streptophyta</taxon>
        <taxon>Embryophyta</taxon>
        <taxon>Tracheophyta</taxon>
        <taxon>Spermatophyta</taxon>
        <taxon>Magnoliopsida</taxon>
        <taxon>eudicotyledons</taxon>
        <taxon>Gunneridae</taxon>
        <taxon>Pentapetalae</taxon>
        <taxon>rosids</taxon>
        <taxon>malvids</taxon>
        <taxon>Brassicales</taxon>
        <taxon>Brassicaceae</taxon>
        <taxon>Brassiceae</taxon>
        <taxon>Brassica</taxon>
    </lineage>
</organism>
<feature type="domain" description="Peptidase A1" evidence="3">
    <location>
        <begin position="121"/>
        <end position="428"/>
    </location>
</feature>
<comment type="similarity">
    <text evidence="1">Belongs to the peptidase A1 family.</text>
</comment>
<dbReference type="InterPro" id="IPR032861">
    <property type="entry name" value="TAXi_N"/>
</dbReference>
<comment type="caution">
    <text evidence="4">The sequence shown here is derived from an EMBL/GenBank/DDBJ whole genome shotgun (WGS) entry which is preliminary data.</text>
</comment>
<accession>A0ABQ8BRY7</accession>
<dbReference type="InterPro" id="IPR033873">
    <property type="entry name" value="CND41-like"/>
</dbReference>
<feature type="region of interest" description="Disordered" evidence="2">
    <location>
        <begin position="1362"/>
        <end position="1392"/>
    </location>
</feature>
<feature type="region of interest" description="Disordered" evidence="2">
    <location>
        <begin position="1421"/>
        <end position="1446"/>
    </location>
</feature>
<keyword evidence="5" id="KW-1185">Reference proteome</keyword>
<evidence type="ECO:0000256" key="1">
    <source>
        <dbReference type="ARBA" id="ARBA00007447"/>
    </source>
</evidence>
<feature type="compositionally biased region" description="Basic residues" evidence="2">
    <location>
        <begin position="586"/>
        <end position="596"/>
    </location>
</feature>
<feature type="region of interest" description="Disordered" evidence="2">
    <location>
        <begin position="484"/>
        <end position="505"/>
    </location>
</feature>
<proteinExistence type="inferred from homology"/>
<feature type="region of interest" description="Disordered" evidence="2">
    <location>
        <begin position="610"/>
        <end position="634"/>
    </location>
</feature>
<feature type="domain" description="Peptidase A1" evidence="3">
    <location>
        <begin position="1495"/>
        <end position="1828"/>
    </location>
</feature>
<dbReference type="SUPFAM" id="SSF50630">
    <property type="entry name" value="Acid proteases"/>
    <property type="match status" value="4"/>
</dbReference>
<dbReference type="Pfam" id="PF14541">
    <property type="entry name" value="TAXi_C"/>
    <property type="match status" value="4"/>
</dbReference>